<evidence type="ECO:0000256" key="3">
    <source>
        <dbReference type="ARBA" id="ARBA00022840"/>
    </source>
</evidence>
<comment type="caution">
    <text evidence="7">Lacks conserved residue(s) required for the propagation of feature annotation.</text>
</comment>
<keyword evidence="3 7" id="KW-0067">ATP-binding</keyword>
<reference evidence="9" key="3">
    <citation type="submission" date="2025-09" db="UniProtKB">
        <authorList>
            <consortium name="Ensembl"/>
        </authorList>
    </citation>
    <scope>IDENTIFICATION</scope>
</reference>
<dbReference type="PROSITE" id="PS51456">
    <property type="entry name" value="MYOSIN_MOTOR"/>
    <property type="match status" value="1"/>
</dbReference>
<evidence type="ECO:0000313" key="10">
    <source>
        <dbReference type="Proteomes" id="UP000472263"/>
    </source>
</evidence>
<keyword evidence="6 7" id="KW-0009">Actin-binding</keyword>
<dbReference type="FunFam" id="3.40.850.10:FF:000101">
    <property type="entry name" value="Slow myosin heavy chain 2"/>
    <property type="match status" value="1"/>
</dbReference>
<dbReference type="SMART" id="SM00242">
    <property type="entry name" value="MYSc"/>
    <property type="match status" value="1"/>
</dbReference>
<evidence type="ECO:0000256" key="4">
    <source>
        <dbReference type="ARBA" id="ARBA00023123"/>
    </source>
</evidence>
<feature type="binding site" evidence="7">
    <location>
        <begin position="104"/>
        <end position="111"/>
    </location>
    <ligand>
        <name>ATP</name>
        <dbReference type="ChEBI" id="CHEBI:30616"/>
    </ligand>
</feature>
<dbReference type="Ensembl" id="ENSMMDT00005036752.1">
    <property type="protein sequence ID" value="ENSMMDP00005035968.1"/>
    <property type="gene ID" value="ENSMMDG00005015517.1"/>
</dbReference>
<dbReference type="Gene3D" id="3.40.850.10">
    <property type="entry name" value="Kinesin motor domain"/>
    <property type="match status" value="1"/>
</dbReference>
<evidence type="ECO:0000256" key="2">
    <source>
        <dbReference type="ARBA" id="ARBA00022741"/>
    </source>
</evidence>
<feature type="domain" description="Myosin motor" evidence="8">
    <location>
        <begin position="11"/>
        <end position="406"/>
    </location>
</feature>
<protein>
    <submittedName>
        <fullName evidence="9">Myosin IH</fullName>
    </submittedName>
</protein>
<dbReference type="GO" id="GO:0000146">
    <property type="term" value="F:microfilament motor activity"/>
    <property type="evidence" value="ECO:0007669"/>
    <property type="project" value="TreeGrafter"/>
</dbReference>
<accession>A0A667ZBN6</accession>
<dbReference type="GO" id="GO:0005902">
    <property type="term" value="C:microvillus"/>
    <property type="evidence" value="ECO:0007669"/>
    <property type="project" value="TreeGrafter"/>
</dbReference>
<dbReference type="PANTHER" id="PTHR13140:SF852">
    <property type="entry name" value="UNCONVENTIONAL MYOSIN-IH ISOFORM X1"/>
    <property type="match status" value="1"/>
</dbReference>
<dbReference type="GO" id="GO:0005886">
    <property type="term" value="C:plasma membrane"/>
    <property type="evidence" value="ECO:0007669"/>
    <property type="project" value="TreeGrafter"/>
</dbReference>
<dbReference type="Pfam" id="PF00063">
    <property type="entry name" value="Myosin_head"/>
    <property type="match status" value="1"/>
</dbReference>
<dbReference type="Gene3D" id="1.20.58.530">
    <property type="match status" value="1"/>
</dbReference>
<evidence type="ECO:0000313" key="9">
    <source>
        <dbReference type="Ensembl" id="ENSMMDP00005035968.1"/>
    </source>
</evidence>
<dbReference type="Proteomes" id="UP000472263">
    <property type="component" value="Chromosome 9"/>
</dbReference>
<reference evidence="9" key="1">
    <citation type="submission" date="2019-06" db="EMBL/GenBank/DDBJ databases">
        <authorList>
            <consortium name="Wellcome Sanger Institute Data Sharing"/>
        </authorList>
    </citation>
    <scope>NUCLEOTIDE SEQUENCE [LARGE SCALE GENOMIC DNA]</scope>
</reference>
<dbReference type="Gene3D" id="1.20.120.720">
    <property type="entry name" value="Myosin VI head, motor domain, U50 subdomain"/>
    <property type="match status" value="1"/>
</dbReference>
<dbReference type="GO" id="GO:0051015">
    <property type="term" value="F:actin filament binding"/>
    <property type="evidence" value="ECO:0007669"/>
    <property type="project" value="TreeGrafter"/>
</dbReference>
<dbReference type="PRINTS" id="PR00193">
    <property type="entry name" value="MYOSINHEAVY"/>
</dbReference>
<dbReference type="PANTHER" id="PTHR13140">
    <property type="entry name" value="MYOSIN"/>
    <property type="match status" value="1"/>
</dbReference>
<keyword evidence="10" id="KW-1185">Reference proteome</keyword>
<dbReference type="GO" id="GO:0005737">
    <property type="term" value="C:cytoplasm"/>
    <property type="evidence" value="ECO:0007669"/>
    <property type="project" value="TreeGrafter"/>
</dbReference>
<sequence length="406" mass="46525">MEGALTARDRVGIQDFVLLDETTETAFLSNLKKRFSEDLIYTYIGTLLVSVNPYKELDIYNKKQMDLYMGVNFFELPPHIYALADNAYHTMLTEFNNHFILISGESGAGKTEASKKILQYYAVSCPSTTLLDTVRDKMLMSNPVLEAFGNAKTLKNDNSSRFGKYMDIQFDSQGDAVGGHILNYLLEKSRVVHQNHGERNFHIFYQLVQGGEEDLLHQLGLERDCQHYNYLTQVSDHSCPLVLQCLTYMHIHSVQHLFEIIASVLHLGNFHFESNSKGQAILNKVLSFIACHVVFEMLLLVCLLVKVLSPFTTDHAIYARDALAKAVYGRTFTWLVNKINDMNIYGKTVIGLLDIYGFEVFNLNSFEQFCINYCNEKLQQLFIQLTLKSEQEEYEAENIEVTQYNN</sequence>
<evidence type="ECO:0000256" key="5">
    <source>
        <dbReference type="ARBA" id="ARBA00023175"/>
    </source>
</evidence>
<organism evidence="9 10">
    <name type="scientific">Myripristis murdjan</name>
    <name type="common">pinecone soldierfish</name>
    <dbReference type="NCBI Taxonomy" id="586833"/>
    <lineage>
        <taxon>Eukaryota</taxon>
        <taxon>Metazoa</taxon>
        <taxon>Chordata</taxon>
        <taxon>Craniata</taxon>
        <taxon>Vertebrata</taxon>
        <taxon>Euteleostomi</taxon>
        <taxon>Actinopterygii</taxon>
        <taxon>Neopterygii</taxon>
        <taxon>Teleostei</taxon>
        <taxon>Neoteleostei</taxon>
        <taxon>Acanthomorphata</taxon>
        <taxon>Holocentriformes</taxon>
        <taxon>Holocentridae</taxon>
        <taxon>Myripristis</taxon>
    </lineage>
</organism>
<evidence type="ECO:0000259" key="8">
    <source>
        <dbReference type="PROSITE" id="PS51456"/>
    </source>
</evidence>
<keyword evidence="2 7" id="KW-0547">Nucleotide-binding</keyword>
<evidence type="ECO:0000256" key="6">
    <source>
        <dbReference type="ARBA" id="ARBA00023203"/>
    </source>
</evidence>
<dbReference type="GO" id="GO:0030048">
    <property type="term" value="P:actin filament-based movement"/>
    <property type="evidence" value="ECO:0007669"/>
    <property type="project" value="TreeGrafter"/>
</dbReference>
<proteinExistence type="inferred from homology"/>
<dbReference type="InterPro" id="IPR036961">
    <property type="entry name" value="Kinesin_motor_dom_sf"/>
</dbReference>
<dbReference type="FunFam" id="1.10.10.820:FF:000001">
    <property type="entry name" value="Myosin heavy chain"/>
    <property type="match status" value="1"/>
</dbReference>
<reference evidence="9" key="2">
    <citation type="submission" date="2025-08" db="UniProtKB">
        <authorList>
            <consortium name="Ensembl"/>
        </authorList>
    </citation>
    <scope>IDENTIFICATION</scope>
</reference>
<dbReference type="AlphaFoldDB" id="A0A667ZBN6"/>
<dbReference type="GeneTree" id="ENSGT00940000156430"/>
<keyword evidence="4 7" id="KW-0518">Myosin</keyword>
<dbReference type="GO" id="GO:0007015">
    <property type="term" value="P:actin filament organization"/>
    <property type="evidence" value="ECO:0007669"/>
    <property type="project" value="TreeGrafter"/>
</dbReference>
<dbReference type="GO" id="GO:0005524">
    <property type="term" value="F:ATP binding"/>
    <property type="evidence" value="ECO:0007669"/>
    <property type="project" value="UniProtKB-UniRule"/>
</dbReference>
<keyword evidence="5 7" id="KW-0505">Motor protein</keyword>
<dbReference type="InterPro" id="IPR001609">
    <property type="entry name" value="Myosin_head_motor_dom-like"/>
</dbReference>
<name>A0A667ZBN6_9TELE</name>
<evidence type="ECO:0000256" key="1">
    <source>
        <dbReference type="ARBA" id="ARBA00008314"/>
    </source>
</evidence>
<dbReference type="Gene3D" id="1.10.10.820">
    <property type="match status" value="1"/>
</dbReference>
<dbReference type="InterPro" id="IPR027417">
    <property type="entry name" value="P-loop_NTPase"/>
</dbReference>
<dbReference type="SUPFAM" id="SSF52540">
    <property type="entry name" value="P-loop containing nucleoside triphosphate hydrolases"/>
    <property type="match status" value="1"/>
</dbReference>
<dbReference type="GO" id="GO:0016459">
    <property type="term" value="C:myosin complex"/>
    <property type="evidence" value="ECO:0007669"/>
    <property type="project" value="UniProtKB-KW"/>
</dbReference>
<evidence type="ECO:0000256" key="7">
    <source>
        <dbReference type="PROSITE-ProRule" id="PRU00782"/>
    </source>
</evidence>
<comment type="similarity">
    <text evidence="1 7">Belongs to the TRAFAC class myosin-kinesin ATPase superfamily. Myosin family.</text>
</comment>
<dbReference type="GO" id="GO:0006897">
    <property type="term" value="P:endocytosis"/>
    <property type="evidence" value="ECO:0007669"/>
    <property type="project" value="TreeGrafter"/>
</dbReference>
<gene>
    <name evidence="9" type="primary">MYO1H</name>
    <name evidence="9" type="synonym">myo1ha</name>
</gene>